<organism evidence="1 2">
    <name type="scientific">Vermiconidia calcicola</name>
    <dbReference type="NCBI Taxonomy" id="1690605"/>
    <lineage>
        <taxon>Eukaryota</taxon>
        <taxon>Fungi</taxon>
        <taxon>Dikarya</taxon>
        <taxon>Ascomycota</taxon>
        <taxon>Pezizomycotina</taxon>
        <taxon>Dothideomycetes</taxon>
        <taxon>Dothideomycetidae</taxon>
        <taxon>Mycosphaerellales</taxon>
        <taxon>Extremaceae</taxon>
        <taxon>Vermiconidia</taxon>
    </lineage>
</organism>
<evidence type="ECO:0000313" key="2">
    <source>
        <dbReference type="Proteomes" id="UP001281147"/>
    </source>
</evidence>
<comment type="caution">
    <text evidence="1">The sequence shown here is derived from an EMBL/GenBank/DDBJ whole genome shotgun (WGS) entry which is preliminary data.</text>
</comment>
<protein>
    <submittedName>
        <fullName evidence="1">Uncharacterized protein</fullName>
    </submittedName>
</protein>
<gene>
    <name evidence="1" type="ORF">LTR37_003987</name>
</gene>
<keyword evidence="2" id="KW-1185">Reference proteome</keyword>
<name>A0ACC3NQA1_9PEZI</name>
<accession>A0ACC3NQA1</accession>
<sequence length="177" mass="20740">MSTSAEDRTATSPTMTKLSRSKLLDLPRDVKWMIFDHFLPDVTAWAKDENTYALPHEWPENPNLSYLTDYFAIIDTCDSLRNEAIAYSKPRWNMTFYFDSLYPLRELYHHVASLKPEHLSMIRFSLRTQAPLAHKADDTKVRKFIDSHLHIFSPSRGLLQRFDPEARNGWKGSQYTE</sequence>
<reference evidence="1" key="1">
    <citation type="submission" date="2023-07" db="EMBL/GenBank/DDBJ databases">
        <title>Black Yeasts Isolated from many extreme environments.</title>
        <authorList>
            <person name="Coleine C."/>
            <person name="Stajich J.E."/>
            <person name="Selbmann L."/>
        </authorList>
    </citation>
    <scope>NUCLEOTIDE SEQUENCE</scope>
    <source>
        <strain evidence="1">CCFEE 5714</strain>
    </source>
</reference>
<evidence type="ECO:0000313" key="1">
    <source>
        <dbReference type="EMBL" id="KAK3720163.1"/>
    </source>
</evidence>
<proteinExistence type="predicted"/>
<dbReference type="Proteomes" id="UP001281147">
    <property type="component" value="Unassembled WGS sequence"/>
</dbReference>
<dbReference type="EMBL" id="JAUTXU010000023">
    <property type="protein sequence ID" value="KAK3720163.1"/>
    <property type="molecule type" value="Genomic_DNA"/>
</dbReference>